<evidence type="ECO:0000313" key="2">
    <source>
        <dbReference type="Proteomes" id="UP000007266"/>
    </source>
</evidence>
<proteinExistence type="predicted"/>
<organism evidence="1 2">
    <name type="scientific">Tribolium castaneum</name>
    <name type="common">Red flour beetle</name>
    <dbReference type="NCBI Taxonomy" id="7070"/>
    <lineage>
        <taxon>Eukaryota</taxon>
        <taxon>Metazoa</taxon>
        <taxon>Ecdysozoa</taxon>
        <taxon>Arthropoda</taxon>
        <taxon>Hexapoda</taxon>
        <taxon>Insecta</taxon>
        <taxon>Pterygota</taxon>
        <taxon>Neoptera</taxon>
        <taxon>Endopterygota</taxon>
        <taxon>Coleoptera</taxon>
        <taxon>Polyphaga</taxon>
        <taxon>Cucujiformia</taxon>
        <taxon>Tenebrionidae</taxon>
        <taxon>Tenebrionidae incertae sedis</taxon>
        <taxon>Tribolium</taxon>
    </lineage>
</organism>
<keyword evidence="2" id="KW-1185">Reference proteome</keyword>
<evidence type="ECO:0000313" key="1">
    <source>
        <dbReference type="EMBL" id="EFA00076.1"/>
    </source>
</evidence>
<reference evidence="1 2" key="1">
    <citation type="journal article" date="2008" name="Nature">
        <title>The genome of the model beetle and pest Tribolium castaneum.</title>
        <authorList>
            <consortium name="Tribolium Genome Sequencing Consortium"/>
            <person name="Richards S."/>
            <person name="Gibbs R.A."/>
            <person name="Weinstock G.M."/>
            <person name="Brown S.J."/>
            <person name="Denell R."/>
            <person name="Beeman R.W."/>
            <person name="Gibbs R."/>
            <person name="Beeman R.W."/>
            <person name="Brown S.J."/>
            <person name="Bucher G."/>
            <person name="Friedrich M."/>
            <person name="Grimmelikhuijzen C.J."/>
            <person name="Klingler M."/>
            <person name="Lorenzen M."/>
            <person name="Richards S."/>
            <person name="Roth S."/>
            <person name="Schroder R."/>
            <person name="Tautz D."/>
            <person name="Zdobnov E.M."/>
            <person name="Muzny D."/>
            <person name="Gibbs R.A."/>
            <person name="Weinstock G.M."/>
            <person name="Attaway T."/>
            <person name="Bell S."/>
            <person name="Buhay C.J."/>
            <person name="Chandrabose M.N."/>
            <person name="Chavez D."/>
            <person name="Clerk-Blankenburg K.P."/>
            <person name="Cree A."/>
            <person name="Dao M."/>
            <person name="Davis C."/>
            <person name="Chacko J."/>
            <person name="Dinh H."/>
            <person name="Dugan-Rocha S."/>
            <person name="Fowler G."/>
            <person name="Garner T.T."/>
            <person name="Garnes J."/>
            <person name="Gnirke A."/>
            <person name="Hawes A."/>
            <person name="Hernandez J."/>
            <person name="Hines S."/>
            <person name="Holder M."/>
            <person name="Hume J."/>
            <person name="Jhangiani S.N."/>
            <person name="Joshi V."/>
            <person name="Khan Z.M."/>
            <person name="Jackson L."/>
            <person name="Kovar C."/>
            <person name="Kowis A."/>
            <person name="Lee S."/>
            <person name="Lewis L.R."/>
            <person name="Margolis J."/>
            <person name="Morgan M."/>
            <person name="Nazareth L.V."/>
            <person name="Nguyen N."/>
            <person name="Okwuonu G."/>
            <person name="Parker D."/>
            <person name="Richards S."/>
            <person name="Ruiz S.J."/>
            <person name="Santibanez J."/>
            <person name="Savard J."/>
            <person name="Scherer S.E."/>
            <person name="Schneider B."/>
            <person name="Sodergren E."/>
            <person name="Tautz D."/>
            <person name="Vattahil S."/>
            <person name="Villasana D."/>
            <person name="White C.S."/>
            <person name="Wright R."/>
            <person name="Park Y."/>
            <person name="Beeman R.W."/>
            <person name="Lord J."/>
            <person name="Oppert B."/>
            <person name="Lorenzen M."/>
            <person name="Brown S."/>
            <person name="Wang L."/>
            <person name="Savard J."/>
            <person name="Tautz D."/>
            <person name="Richards S."/>
            <person name="Weinstock G."/>
            <person name="Gibbs R.A."/>
            <person name="Liu Y."/>
            <person name="Worley K."/>
            <person name="Weinstock G."/>
            <person name="Elsik C.G."/>
            <person name="Reese J.T."/>
            <person name="Elhaik E."/>
            <person name="Landan G."/>
            <person name="Graur D."/>
            <person name="Arensburger P."/>
            <person name="Atkinson P."/>
            <person name="Beeman R.W."/>
            <person name="Beidler J."/>
            <person name="Brown S.J."/>
            <person name="Demuth J.P."/>
            <person name="Drury D.W."/>
            <person name="Du Y.Z."/>
            <person name="Fujiwara H."/>
            <person name="Lorenzen M."/>
            <person name="Maselli V."/>
            <person name="Osanai M."/>
            <person name="Park Y."/>
            <person name="Robertson H.M."/>
            <person name="Tu Z."/>
            <person name="Wang J.J."/>
            <person name="Wang S."/>
            <person name="Richards S."/>
            <person name="Song H."/>
            <person name="Zhang L."/>
            <person name="Sodergren E."/>
            <person name="Werner D."/>
            <person name="Stanke M."/>
            <person name="Morgenstern B."/>
            <person name="Solovyev V."/>
            <person name="Kosarev P."/>
            <person name="Brown G."/>
            <person name="Chen H.C."/>
            <person name="Ermolaeva O."/>
            <person name="Hlavina W."/>
            <person name="Kapustin Y."/>
            <person name="Kiryutin B."/>
            <person name="Kitts P."/>
            <person name="Maglott D."/>
            <person name="Pruitt K."/>
            <person name="Sapojnikov V."/>
            <person name="Souvorov A."/>
            <person name="Mackey A.J."/>
            <person name="Waterhouse R.M."/>
            <person name="Wyder S."/>
            <person name="Zdobnov E.M."/>
            <person name="Zdobnov E.M."/>
            <person name="Wyder S."/>
            <person name="Kriventseva E.V."/>
            <person name="Kadowaki T."/>
            <person name="Bork P."/>
            <person name="Aranda M."/>
            <person name="Bao R."/>
            <person name="Beermann A."/>
            <person name="Berns N."/>
            <person name="Bolognesi R."/>
            <person name="Bonneton F."/>
            <person name="Bopp D."/>
            <person name="Brown S.J."/>
            <person name="Bucher G."/>
            <person name="Butts T."/>
            <person name="Chaumot A."/>
            <person name="Denell R.E."/>
            <person name="Ferrier D.E."/>
            <person name="Friedrich M."/>
            <person name="Gordon C.M."/>
            <person name="Jindra M."/>
            <person name="Klingler M."/>
            <person name="Lan Q."/>
            <person name="Lattorff H.M."/>
            <person name="Laudet V."/>
            <person name="von Levetsow C."/>
            <person name="Liu Z."/>
            <person name="Lutz R."/>
            <person name="Lynch J.A."/>
            <person name="da Fonseca R.N."/>
            <person name="Posnien N."/>
            <person name="Reuter R."/>
            <person name="Roth S."/>
            <person name="Savard J."/>
            <person name="Schinko J.B."/>
            <person name="Schmitt C."/>
            <person name="Schoppmeier M."/>
            <person name="Schroder R."/>
            <person name="Shippy T.D."/>
            <person name="Simonnet F."/>
            <person name="Marques-Souza H."/>
            <person name="Tautz D."/>
            <person name="Tomoyasu Y."/>
            <person name="Trauner J."/>
            <person name="Van der Zee M."/>
            <person name="Vervoort M."/>
            <person name="Wittkopp N."/>
            <person name="Wimmer E.A."/>
            <person name="Yang X."/>
            <person name="Jones A.K."/>
            <person name="Sattelle D.B."/>
            <person name="Ebert P.R."/>
            <person name="Nelson D."/>
            <person name="Scott J.G."/>
            <person name="Beeman R.W."/>
            <person name="Muthukrishnan S."/>
            <person name="Kramer K.J."/>
            <person name="Arakane Y."/>
            <person name="Beeman R.W."/>
            <person name="Zhu Q."/>
            <person name="Hogenkamp D."/>
            <person name="Dixit R."/>
            <person name="Oppert B."/>
            <person name="Jiang H."/>
            <person name="Zou Z."/>
            <person name="Marshall J."/>
            <person name="Elpidina E."/>
            <person name="Vinokurov K."/>
            <person name="Oppert C."/>
            <person name="Zou Z."/>
            <person name="Evans J."/>
            <person name="Lu Z."/>
            <person name="Zhao P."/>
            <person name="Sumathipala N."/>
            <person name="Altincicek B."/>
            <person name="Vilcinskas A."/>
            <person name="Williams M."/>
            <person name="Hultmark D."/>
            <person name="Hetru C."/>
            <person name="Jiang H."/>
            <person name="Grimmelikhuijzen C.J."/>
            <person name="Hauser F."/>
            <person name="Cazzamali G."/>
            <person name="Williamson M."/>
            <person name="Park Y."/>
            <person name="Li B."/>
            <person name="Tanaka Y."/>
            <person name="Predel R."/>
            <person name="Neupert S."/>
            <person name="Schachtner J."/>
            <person name="Verleyen P."/>
            <person name="Raible F."/>
            <person name="Bork P."/>
            <person name="Friedrich M."/>
            <person name="Walden K.K."/>
            <person name="Robertson H.M."/>
            <person name="Angeli S."/>
            <person name="Foret S."/>
            <person name="Bucher G."/>
            <person name="Schuetz S."/>
            <person name="Maleszka R."/>
            <person name="Wimmer E.A."/>
            <person name="Beeman R.W."/>
            <person name="Lorenzen M."/>
            <person name="Tomoyasu Y."/>
            <person name="Miller S.C."/>
            <person name="Grossmann D."/>
            <person name="Bucher G."/>
        </authorList>
    </citation>
    <scope>NUCLEOTIDE SEQUENCE [LARGE SCALE GENOMIC DNA]</scope>
    <source>
        <strain evidence="1 2">Georgia GA2</strain>
    </source>
</reference>
<reference evidence="1 2" key="2">
    <citation type="journal article" date="2010" name="Nucleic Acids Res.">
        <title>BeetleBase in 2010: revisions to provide comprehensive genomic information for Tribolium castaneum.</title>
        <authorList>
            <person name="Kim H.S."/>
            <person name="Murphy T."/>
            <person name="Xia J."/>
            <person name="Caragea D."/>
            <person name="Park Y."/>
            <person name="Beeman R.W."/>
            <person name="Lorenzen M.D."/>
            <person name="Butcher S."/>
            <person name="Manak J.R."/>
            <person name="Brown S.J."/>
        </authorList>
    </citation>
    <scope>GENOME REANNOTATION</scope>
    <source>
        <strain evidence="1 2">Georgia GA2</strain>
    </source>
</reference>
<dbReference type="EMBL" id="KQ971321">
    <property type="protein sequence ID" value="EFA00076.1"/>
    <property type="molecule type" value="Genomic_DNA"/>
</dbReference>
<protein>
    <submittedName>
        <fullName evidence="1">Uncharacterized protein</fullName>
    </submittedName>
</protein>
<accession>D6WHJ3</accession>
<sequence>MSGIFQACVIDIHVSCGIRVKNLQRLLCSPSIQYVFSIYYVWSAIMLHEMTNGRKNSGILDSLTELRQIGTQEMRPPSLRCVPER</sequence>
<gene>
    <name evidence="1" type="primary">GLEAN_02891</name>
    <name evidence="1" type="ORF">TcasGA2_TC002891</name>
</gene>
<dbReference type="HOGENOM" id="CLU_2515576_0_0_1"/>
<dbReference type="AlphaFoldDB" id="D6WHJ3"/>
<dbReference type="Proteomes" id="UP000007266">
    <property type="component" value="Linkage group 3"/>
</dbReference>
<name>D6WHJ3_TRICA</name>
<dbReference type="InParanoid" id="D6WHJ3"/>